<dbReference type="Proteomes" id="UP001177003">
    <property type="component" value="Chromosome 3"/>
</dbReference>
<accession>A0AA35YNM6</accession>
<organism evidence="1 2">
    <name type="scientific">Lactuca saligna</name>
    <name type="common">Willowleaf lettuce</name>
    <dbReference type="NCBI Taxonomy" id="75948"/>
    <lineage>
        <taxon>Eukaryota</taxon>
        <taxon>Viridiplantae</taxon>
        <taxon>Streptophyta</taxon>
        <taxon>Embryophyta</taxon>
        <taxon>Tracheophyta</taxon>
        <taxon>Spermatophyta</taxon>
        <taxon>Magnoliopsida</taxon>
        <taxon>eudicotyledons</taxon>
        <taxon>Gunneridae</taxon>
        <taxon>Pentapetalae</taxon>
        <taxon>asterids</taxon>
        <taxon>campanulids</taxon>
        <taxon>Asterales</taxon>
        <taxon>Asteraceae</taxon>
        <taxon>Cichorioideae</taxon>
        <taxon>Cichorieae</taxon>
        <taxon>Lactucinae</taxon>
        <taxon>Lactuca</taxon>
    </lineage>
</organism>
<gene>
    <name evidence="1" type="ORF">LSALG_LOCUS17182</name>
</gene>
<proteinExistence type="predicted"/>
<reference evidence="1" key="1">
    <citation type="submission" date="2023-04" db="EMBL/GenBank/DDBJ databases">
        <authorList>
            <person name="Vijverberg K."/>
            <person name="Xiong W."/>
            <person name="Schranz E."/>
        </authorList>
    </citation>
    <scope>NUCLEOTIDE SEQUENCE</scope>
</reference>
<name>A0AA35YNM6_LACSI</name>
<keyword evidence="2" id="KW-1185">Reference proteome</keyword>
<dbReference type="EMBL" id="OX465079">
    <property type="protein sequence ID" value="CAI9277246.1"/>
    <property type="molecule type" value="Genomic_DNA"/>
</dbReference>
<evidence type="ECO:0000313" key="2">
    <source>
        <dbReference type="Proteomes" id="UP001177003"/>
    </source>
</evidence>
<protein>
    <submittedName>
        <fullName evidence="1">Uncharacterized protein</fullName>
    </submittedName>
</protein>
<evidence type="ECO:0000313" key="1">
    <source>
        <dbReference type="EMBL" id="CAI9277246.1"/>
    </source>
</evidence>
<sequence>MSPLKLTTNWSIIDANFLHFSSQSMFNIGSQIKSHVNNYKLLVHIIINSTGNCSCSHHRWWWTRTTMEFSQVFLVAEVTGGFATAGYDTYGDIIVQQINGGFTFFSHFIQNYIIKY</sequence>
<dbReference type="AlphaFoldDB" id="A0AA35YNM6"/>